<proteinExistence type="predicted"/>
<dbReference type="AlphaFoldDB" id="A0AAE2CNG7"/>
<keyword evidence="2" id="KW-1185">Reference proteome</keyword>
<accession>A0AAE2CNG7</accession>
<name>A0AAE2CNG7_9LAMI</name>
<evidence type="ECO:0008006" key="3">
    <source>
        <dbReference type="Google" id="ProtNLM"/>
    </source>
</evidence>
<dbReference type="EMBL" id="JACGWO010000004">
    <property type="protein sequence ID" value="KAK4428645.1"/>
    <property type="molecule type" value="Genomic_DNA"/>
</dbReference>
<comment type="caution">
    <text evidence="1">The sequence shown here is derived from an EMBL/GenBank/DDBJ whole genome shotgun (WGS) entry which is preliminary data.</text>
</comment>
<dbReference type="Proteomes" id="UP001293254">
    <property type="component" value="Unassembled WGS sequence"/>
</dbReference>
<evidence type="ECO:0000313" key="2">
    <source>
        <dbReference type="Proteomes" id="UP001293254"/>
    </source>
</evidence>
<organism evidence="1 2">
    <name type="scientific">Sesamum alatum</name>
    <dbReference type="NCBI Taxonomy" id="300844"/>
    <lineage>
        <taxon>Eukaryota</taxon>
        <taxon>Viridiplantae</taxon>
        <taxon>Streptophyta</taxon>
        <taxon>Embryophyta</taxon>
        <taxon>Tracheophyta</taxon>
        <taxon>Spermatophyta</taxon>
        <taxon>Magnoliopsida</taxon>
        <taxon>eudicotyledons</taxon>
        <taxon>Gunneridae</taxon>
        <taxon>Pentapetalae</taxon>
        <taxon>asterids</taxon>
        <taxon>lamiids</taxon>
        <taxon>Lamiales</taxon>
        <taxon>Pedaliaceae</taxon>
        <taxon>Sesamum</taxon>
    </lineage>
</organism>
<protein>
    <recommendedName>
        <fullName evidence="3">Reverse transcriptase zinc-binding domain-containing protein</fullName>
    </recommendedName>
</protein>
<sequence>MLVKQTRRLETKSDKTLSVLLKHKYCKRSSLFGAPVGTQSSFSWKSICEARSVLQLGLRWKIGKGNQVLLAMIHGCSAPSTFRIALAPRSLRLEEKVARLLRANGITWNDELIHEDFSMTDVEEILKVDIPLEDSCPVENPTICMEGLYGRHPSEQQPLETRGVGADRVWCPHEESVLHVLLRCTFAHQVWSLSHLPWHSISHADGGMKVWLRWNKAHLDT</sequence>
<reference evidence="1" key="2">
    <citation type="journal article" date="2024" name="Plant">
        <title>Genomic evolution and insights into agronomic trait innovations of Sesamum species.</title>
        <authorList>
            <person name="Miao H."/>
            <person name="Wang L."/>
            <person name="Qu L."/>
            <person name="Liu H."/>
            <person name="Sun Y."/>
            <person name="Le M."/>
            <person name="Wang Q."/>
            <person name="Wei S."/>
            <person name="Zheng Y."/>
            <person name="Lin W."/>
            <person name="Duan Y."/>
            <person name="Cao H."/>
            <person name="Xiong S."/>
            <person name="Wang X."/>
            <person name="Wei L."/>
            <person name="Li C."/>
            <person name="Ma Q."/>
            <person name="Ju M."/>
            <person name="Zhao R."/>
            <person name="Li G."/>
            <person name="Mu C."/>
            <person name="Tian Q."/>
            <person name="Mei H."/>
            <person name="Zhang T."/>
            <person name="Gao T."/>
            <person name="Zhang H."/>
        </authorList>
    </citation>
    <scope>NUCLEOTIDE SEQUENCE</scope>
    <source>
        <strain evidence="1">3651</strain>
    </source>
</reference>
<reference evidence="1" key="1">
    <citation type="submission" date="2020-06" db="EMBL/GenBank/DDBJ databases">
        <authorList>
            <person name="Li T."/>
            <person name="Hu X."/>
            <person name="Zhang T."/>
            <person name="Song X."/>
            <person name="Zhang H."/>
            <person name="Dai N."/>
            <person name="Sheng W."/>
            <person name="Hou X."/>
            <person name="Wei L."/>
        </authorList>
    </citation>
    <scope>NUCLEOTIDE SEQUENCE</scope>
    <source>
        <strain evidence="1">3651</strain>
        <tissue evidence="1">Leaf</tissue>
    </source>
</reference>
<gene>
    <name evidence="1" type="ORF">Salat_1164300</name>
</gene>
<evidence type="ECO:0000313" key="1">
    <source>
        <dbReference type="EMBL" id="KAK4428645.1"/>
    </source>
</evidence>